<organism evidence="2 3">
    <name type="scientific">Novosphingobium tardum</name>
    <dbReference type="NCBI Taxonomy" id="1538021"/>
    <lineage>
        <taxon>Bacteria</taxon>
        <taxon>Pseudomonadati</taxon>
        <taxon>Pseudomonadota</taxon>
        <taxon>Alphaproteobacteria</taxon>
        <taxon>Sphingomonadales</taxon>
        <taxon>Sphingomonadaceae</taxon>
        <taxon>Novosphingobium</taxon>
    </lineage>
</organism>
<feature type="region of interest" description="Disordered" evidence="1">
    <location>
        <begin position="1"/>
        <end position="26"/>
    </location>
</feature>
<evidence type="ECO:0000256" key="1">
    <source>
        <dbReference type="SAM" id="MobiDB-lite"/>
    </source>
</evidence>
<dbReference type="EMBL" id="JBHSDR010000004">
    <property type="protein sequence ID" value="MFC4294831.1"/>
    <property type="molecule type" value="Genomic_DNA"/>
</dbReference>
<keyword evidence="3" id="KW-1185">Reference proteome</keyword>
<evidence type="ECO:0008006" key="4">
    <source>
        <dbReference type="Google" id="ProtNLM"/>
    </source>
</evidence>
<dbReference type="RefSeq" id="WP_379538317.1">
    <property type="nucleotide sequence ID" value="NZ_JBHSDR010000004.1"/>
</dbReference>
<evidence type="ECO:0000313" key="2">
    <source>
        <dbReference type="EMBL" id="MFC4294831.1"/>
    </source>
</evidence>
<sequence length="212" mass="22493">MAEVRPEPVLSTGTPEPPAPAPMLPAKSYRPRDECAALPEFPAFRDKLFSAIRARDVAALLPLFATDVRLDFGGGAGREELGKRLTSSPGLWDSLAGIVPLGCAADGGIATLPWIFSRVPDDIDPGVTMLATGPAVAVRKSAEPEAKVMRRLDWNLIAVNPPSSAKDIFVKVAGDGATGYVARKDLRSVLDYRLVADRGAQGWQITAFVAGD</sequence>
<comment type="caution">
    <text evidence="2">The sequence shown here is derived from an EMBL/GenBank/DDBJ whole genome shotgun (WGS) entry which is preliminary data.</text>
</comment>
<gene>
    <name evidence="2" type="ORF">ACFO0A_07115</name>
</gene>
<dbReference type="SUPFAM" id="SSF54427">
    <property type="entry name" value="NTF2-like"/>
    <property type="match status" value="1"/>
</dbReference>
<accession>A0ABV8RN94</accession>
<dbReference type="InterPro" id="IPR032710">
    <property type="entry name" value="NTF2-like_dom_sf"/>
</dbReference>
<name>A0ABV8RN94_9SPHN</name>
<protein>
    <recommendedName>
        <fullName evidence="4">SH3 domain-containing protein</fullName>
    </recommendedName>
</protein>
<dbReference type="Proteomes" id="UP001595828">
    <property type="component" value="Unassembled WGS sequence"/>
</dbReference>
<reference evidence="3" key="1">
    <citation type="journal article" date="2019" name="Int. J. Syst. Evol. Microbiol.">
        <title>The Global Catalogue of Microorganisms (GCM) 10K type strain sequencing project: providing services to taxonomists for standard genome sequencing and annotation.</title>
        <authorList>
            <consortium name="The Broad Institute Genomics Platform"/>
            <consortium name="The Broad Institute Genome Sequencing Center for Infectious Disease"/>
            <person name="Wu L."/>
            <person name="Ma J."/>
        </authorList>
    </citation>
    <scope>NUCLEOTIDE SEQUENCE [LARGE SCALE GENOMIC DNA]</scope>
    <source>
        <strain evidence="3">CGMCC 1.12989</strain>
    </source>
</reference>
<proteinExistence type="predicted"/>
<evidence type="ECO:0000313" key="3">
    <source>
        <dbReference type="Proteomes" id="UP001595828"/>
    </source>
</evidence>